<evidence type="ECO:0000256" key="1">
    <source>
        <dbReference type="ARBA" id="ARBA00004564"/>
    </source>
</evidence>
<dbReference type="Gene3D" id="3.40.30.10">
    <property type="entry name" value="Glutaredoxin"/>
    <property type="match status" value="2"/>
</dbReference>
<gene>
    <name evidence="8" type="ORF">HGM15179_019675</name>
</gene>
<dbReference type="Pfam" id="PF01216">
    <property type="entry name" value="Calsequestrin"/>
    <property type="match status" value="1"/>
</dbReference>
<organism evidence="8 9">
    <name type="scientific">Zosterops borbonicus</name>
    <dbReference type="NCBI Taxonomy" id="364589"/>
    <lineage>
        <taxon>Eukaryota</taxon>
        <taxon>Metazoa</taxon>
        <taxon>Chordata</taxon>
        <taxon>Craniata</taxon>
        <taxon>Vertebrata</taxon>
        <taxon>Euteleostomi</taxon>
        <taxon>Archelosauria</taxon>
        <taxon>Archosauria</taxon>
        <taxon>Dinosauria</taxon>
        <taxon>Saurischia</taxon>
        <taxon>Theropoda</taxon>
        <taxon>Coelurosauria</taxon>
        <taxon>Aves</taxon>
        <taxon>Neognathae</taxon>
        <taxon>Neoaves</taxon>
        <taxon>Telluraves</taxon>
        <taxon>Australaves</taxon>
        <taxon>Passeriformes</taxon>
        <taxon>Sylvioidea</taxon>
        <taxon>Zosteropidae</taxon>
        <taxon>Zosterops</taxon>
    </lineage>
</organism>
<dbReference type="FunFam" id="3.40.30.10:FF:000047">
    <property type="entry name" value="Calsequestrin"/>
    <property type="match status" value="1"/>
</dbReference>
<keyword evidence="9" id="KW-1185">Reference proteome</keyword>
<evidence type="ECO:0000256" key="6">
    <source>
        <dbReference type="RuleBase" id="RU000648"/>
    </source>
</evidence>
<comment type="similarity">
    <text evidence="2 6">Belongs to the calsequestrin family.</text>
</comment>
<reference evidence="8" key="1">
    <citation type="submission" date="2019-04" db="EMBL/GenBank/DDBJ databases">
        <title>Genome assembly of Zosterops borbonicus 15179.</title>
        <authorList>
            <person name="Leroy T."/>
            <person name="Anselmetti Y."/>
            <person name="Tilak M.-K."/>
            <person name="Nabholz B."/>
        </authorList>
    </citation>
    <scope>NUCLEOTIDE SEQUENCE</scope>
    <source>
        <strain evidence="8">HGM_15179</strain>
        <tissue evidence="8">Muscle</tissue>
    </source>
</reference>
<dbReference type="InterPro" id="IPR001393">
    <property type="entry name" value="Calsequestrin"/>
</dbReference>
<dbReference type="GO" id="GO:0030018">
    <property type="term" value="C:Z disc"/>
    <property type="evidence" value="ECO:0007669"/>
    <property type="project" value="TreeGrafter"/>
</dbReference>
<dbReference type="OrthoDB" id="10038131at2759"/>
<comment type="function">
    <text evidence="6">Calsequestrin is a high-capacity, moderate affinity, calcium-binding protein and thus acts as an internal calcium store in muscle.</text>
</comment>
<keyword evidence="3 6" id="KW-0106">Calcium</keyword>
<dbReference type="GO" id="GO:0051279">
    <property type="term" value="P:regulation of release of sequestered calcium ion into cytosol"/>
    <property type="evidence" value="ECO:0007669"/>
    <property type="project" value="TreeGrafter"/>
</dbReference>
<name>A0A8K1DAZ8_9PASS</name>
<comment type="caution">
    <text evidence="8">The sequence shown here is derived from an EMBL/GenBank/DDBJ whole genome shotgun (WGS) entry which is preliminary data.</text>
</comment>
<dbReference type="InterPro" id="IPR036249">
    <property type="entry name" value="Thioredoxin-like_sf"/>
</dbReference>
<evidence type="ECO:0000313" key="9">
    <source>
        <dbReference type="Proteomes" id="UP000796761"/>
    </source>
</evidence>
<dbReference type="PRINTS" id="PR00312">
    <property type="entry name" value="CALSEQUESTRN"/>
</dbReference>
<dbReference type="SUPFAM" id="SSF52833">
    <property type="entry name" value="Thioredoxin-like"/>
    <property type="match status" value="2"/>
</dbReference>
<dbReference type="PANTHER" id="PTHR10033">
    <property type="entry name" value="CALSEQUESTRIN"/>
    <property type="match status" value="1"/>
</dbReference>
<comment type="subcellular location">
    <subcellularLocation>
        <location evidence="1">Sarcoplasmic reticulum lumen</location>
    </subcellularLocation>
</comment>
<dbReference type="Proteomes" id="UP000796761">
    <property type="component" value="Unassembled WGS sequence"/>
</dbReference>
<sequence>CPQGRCGARPPWDTPEPSLTRCPPQAPLQVVAAGQELRDFGDIEEEPKVIGYFEGRDSESFQAFSAAARRFHPSLLFFATFDPQAAQDLGLGLNQVHLYEPFLEQPRSFGGHPGDPSGIEAFLERHGRATLRKVKAQGVSEIWEDASDGTHIVAFAQGDDPDGFEFLETLREVAGDKRDDPDFSILWIDPGDFPMLVPSWEDTFDIDLSRPQLGVLNGTDPASSVWLDMEDEEDLPGPEEVLEWLEEVLEGDTGDGDDDDGDDDDGDDDEDEDEDNDDDKVDDNDNDAD</sequence>
<accession>A0A8K1DAZ8</accession>
<evidence type="ECO:0000313" key="8">
    <source>
        <dbReference type="EMBL" id="TRZ07429.1"/>
    </source>
</evidence>
<proteinExistence type="inferred from homology"/>
<keyword evidence="5" id="KW-0514">Muscle protein</keyword>
<protein>
    <recommendedName>
        <fullName evidence="6">Calsequestrin</fullName>
    </recommendedName>
</protein>
<evidence type="ECO:0000256" key="4">
    <source>
        <dbReference type="ARBA" id="ARBA00022951"/>
    </source>
</evidence>
<evidence type="ECO:0000256" key="2">
    <source>
        <dbReference type="ARBA" id="ARBA00010987"/>
    </source>
</evidence>
<evidence type="ECO:0000256" key="3">
    <source>
        <dbReference type="ARBA" id="ARBA00022837"/>
    </source>
</evidence>
<dbReference type="EMBL" id="SWJQ01001782">
    <property type="protein sequence ID" value="TRZ07429.1"/>
    <property type="molecule type" value="Genomic_DNA"/>
</dbReference>
<dbReference type="AlphaFoldDB" id="A0A8K1DAZ8"/>
<dbReference type="PANTHER" id="PTHR10033:SF0">
    <property type="entry name" value="CALSEQUESTRIN"/>
    <property type="match status" value="1"/>
</dbReference>
<keyword evidence="4" id="KW-0703">Sarcoplasmic reticulum</keyword>
<feature type="region of interest" description="Disordered" evidence="7">
    <location>
        <begin position="1"/>
        <end position="22"/>
    </location>
</feature>
<dbReference type="GO" id="GO:0005509">
    <property type="term" value="F:calcium ion binding"/>
    <property type="evidence" value="ECO:0007669"/>
    <property type="project" value="InterPro"/>
</dbReference>
<feature type="non-terminal residue" evidence="8">
    <location>
        <position position="1"/>
    </location>
</feature>
<evidence type="ECO:0000256" key="5">
    <source>
        <dbReference type="ARBA" id="ARBA00023179"/>
    </source>
</evidence>
<dbReference type="GO" id="GO:0033018">
    <property type="term" value="C:sarcoplasmic reticulum lumen"/>
    <property type="evidence" value="ECO:0007669"/>
    <property type="project" value="UniProtKB-SubCell"/>
</dbReference>
<evidence type="ECO:0000256" key="7">
    <source>
        <dbReference type="SAM" id="MobiDB-lite"/>
    </source>
</evidence>
<feature type="region of interest" description="Disordered" evidence="7">
    <location>
        <begin position="248"/>
        <end position="289"/>
    </location>
</feature>